<evidence type="ECO:0000313" key="3">
    <source>
        <dbReference type="Proteomes" id="UP000584642"/>
    </source>
</evidence>
<proteinExistence type="predicted"/>
<gene>
    <name evidence="2" type="ORF">HND93_22175</name>
</gene>
<sequence length="172" mass="18914">MRLIGQAFRAHHPRWAFLPTSGQGAALHGGRFNPPGVPALYTALRLETAWLEAQQAFPFKAQPMTIVAYAVDCDPMADLTDATTLQRLGVLPADLACGWEDLADRGIDPPSWGVARRLFAVGYAGILVPSFAHGATVDDVNLVFWRWSDAPPHQVRVIDDQGRLPKDDRSWT</sequence>
<dbReference type="Pfam" id="PF08808">
    <property type="entry name" value="RES"/>
    <property type="match status" value="1"/>
</dbReference>
<accession>A0ABX2TDP9</accession>
<evidence type="ECO:0000259" key="1">
    <source>
        <dbReference type="SMART" id="SM00953"/>
    </source>
</evidence>
<evidence type="ECO:0000313" key="2">
    <source>
        <dbReference type="EMBL" id="NYZ22425.1"/>
    </source>
</evidence>
<dbReference type="Proteomes" id="UP000584642">
    <property type="component" value="Unassembled WGS sequence"/>
</dbReference>
<reference evidence="2 3" key="1">
    <citation type="submission" date="2020-05" db="EMBL/GenBank/DDBJ databases">
        <title>Azospirillum oleiclasticum sp. nov, a nitrogen-fixing and heavy crude oil-emulsifying bacterium isolated from the crude oil of Yumen Oilfield.</title>
        <authorList>
            <person name="Wu D."/>
            <person name="Cai M."/>
            <person name="Zhang X."/>
        </authorList>
    </citation>
    <scope>NUCLEOTIDE SEQUENCE [LARGE SCALE GENOMIC DNA]</scope>
    <source>
        <strain evidence="2 3">ROY-1-1-2</strain>
    </source>
</reference>
<comment type="caution">
    <text evidence="2">The sequence shown here is derived from an EMBL/GenBank/DDBJ whole genome shotgun (WGS) entry which is preliminary data.</text>
</comment>
<feature type="domain" description="RES" evidence="1">
    <location>
        <begin position="19"/>
        <end position="158"/>
    </location>
</feature>
<name>A0ABX2TDP9_9PROT</name>
<keyword evidence="3" id="KW-1185">Reference proteome</keyword>
<protein>
    <submittedName>
        <fullName evidence="2">RES domain-containing protein</fullName>
    </submittedName>
</protein>
<dbReference type="InterPro" id="IPR014914">
    <property type="entry name" value="RES_dom"/>
</dbReference>
<dbReference type="SMART" id="SM00953">
    <property type="entry name" value="RES"/>
    <property type="match status" value="1"/>
</dbReference>
<organism evidence="2 3">
    <name type="scientific">Azospirillum oleiclasticum</name>
    <dbReference type="NCBI Taxonomy" id="2735135"/>
    <lineage>
        <taxon>Bacteria</taxon>
        <taxon>Pseudomonadati</taxon>
        <taxon>Pseudomonadota</taxon>
        <taxon>Alphaproteobacteria</taxon>
        <taxon>Rhodospirillales</taxon>
        <taxon>Azospirillaceae</taxon>
        <taxon>Azospirillum</taxon>
    </lineage>
</organism>
<dbReference type="EMBL" id="JABFDB010000018">
    <property type="protein sequence ID" value="NYZ22425.1"/>
    <property type="molecule type" value="Genomic_DNA"/>
</dbReference>
<dbReference type="RefSeq" id="WP_180284204.1">
    <property type="nucleotide sequence ID" value="NZ_JABFDB010000018.1"/>
</dbReference>